<dbReference type="FunFam" id="4.10.49.10:FF:000001">
    <property type="entry name" value="Cytochrome c oxidase subunit 7C"/>
    <property type="match status" value="1"/>
</dbReference>
<evidence type="ECO:0000256" key="9">
    <source>
        <dbReference type="ARBA" id="ARBA00023128"/>
    </source>
</evidence>
<accession>A0A5N3VG48</accession>
<evidence type="ECO:0000256" key="10">
    <source>
        <dbReference type="ARBA" id="ARBA00023136"/>
    </source>
</evidence>
<dbReference type="CDD" id="cd00929">
    <property type="entry name" value="Cyt_c_Oxidase_VIIc"/>
    <property type="match status" value="1"/>
</dbReference>
<keyword evidence="8 12" id="KW-1133">Transmembrane helix</keyword>
<dbReference type="AlphaFoldDB" id="A0A5N3VG48"/>
<comment type="pathway">
    <text evidence="2 12">Energy metabolism; oxidative phosphorylation.</text>
</comment>
<reference evidence="13 14" key="1">
    <citation type="submission" date="2019-06" db="EMBL/GenBank/DDBJ databases">
        <title>Discovery of a novel chromosome fission-fusion reversal in muntjac.</title>
        <authorList>
            <person name="Mudd A.B."/>
            <person name="Bredeson J.V."/>
            <person name="Baum R."/>
            <person name="Hockemeyer D."/>
            <person name="Rokhsar D.S."/>
        </authorList>
    </citation>
    <scope>NUCLEOTIDE SEQUENCE [LARGE SCALE GENOMIC DNA]</scope>
    <source>
        <strain evidence="13">UTSW_UCB_Mm</strain>
        <tissue evidence="13">Fibroblast cell line</tissue>
    </source>
</reference>
<dbReference type="Proteomes" id="UP000326458">
    <property type="component" value="Unassembled WGS sequence"/>
</dbReference>
<keyword evidence="6 12" id="KW-0999">Mitochondrion inner membrane</keyword>
<comment type="similarity">
    <text evidence="3 12">Belongs to the cytochrome c oxidase VIIc family.</text>
</comment>
<evidence type="ECO:0000256" key="7">
    <source>
        <dbReference type="ARBA" id="ARBA00022946"/>
    </source>
</evidence>
<proteinExistence type="inferred from homology"/>
<comment type="subunit">
    <text evidence="12">Component of the cytochrome c oxidase (complex IV, CIV), a multisubunit enzyme composed of 14 subunits. The complex is composed of a catalytic core of 3 subunits, encoded in the mitochondrial DNA, and 11 supernumerary subunits, which are encoded in the nuclear genome. The complex exists as a monomer or a dimer and forms supercomplexes (SCs) in the inner mitochondrial membrane with NADH-ubiquinone oxidoreductase (complex I, CI) and ubiquinol-cytochrome c oxidoreductase (cytochrome b-c1 complex, complex III, CIII), resulting in different assemblies (supercomplex SCI(1)III(2)IV(1) and megacomplex MCI(2)III(2)IV(2)).</text>
</comment>
<gene>
    <name evidence="13" type="ORF">FD754_012013</name>
</gene>
<name>A0A5N3VG48_MUNMU</name>
<keyword evidence="5 12" id="KW-0812">Transmembrane</keyword>
<evidence type="ECO:0000256" key="6">
    <source>
        <dbReference type="ARBA" id="ARBA00022792"/>
    </source>
</evidence>
<dbReference type="InterPro" id="IPR036636">
    <property type="entry name" value="COX7C/Cox8_sf"/>
</dbReference>
<feature type="transmembrane region" description="Helical" evidence="12">
    <location>
        <begin position="48"/>
        <end position="69"/>
    </location>
</feature>
<dbReference type="Gene3D" id="4.10.49.10">
    <property type="entry name" value="Cytochrome c oxidase subunit VIIc"/>
    <property type="match status" value="1"/>
</dbReference>
<dbReference type="InterPro" id="IPR004202">
    <property type="entry name" value="COX7C/Cox8"/>
</dbReference>
<keyword evidence="10 12" id="KW-0472">Membrane</keyword>
<dbReference type="SUPFAM" id="SSF81427">
    <property type="entry name" value="Mitochondrial cytochrome c oxidase subunit VIIc (aka VIIIa)"/>
    <property type="match status" value="1"/>
</dbReference>
<dbReference type="GO" id="GO:0006123">
    <property type="term" value="P:mitochondrial electron transport, cytochrome c to oxygen"/>
    <property type="evidence" value="ECO:0007669"/>
    <property type="project" value="UniProtKB-UniRule"/>
</dbReference>
<keyword evidence="14" id="KW-1185">Reference proteome</keyword>
<evidence type="ECO:0000256" key="12">
    <source>
        <dbReference type="RuleBase" id="RU368123"/>
    </source>
</evidence>
<protein>
    <recommendedName>
        <fullName evidence="4 12">Cytochrome c oxidase subunit 7C, mitochondrial</fullName>
    </recommendedName>
    <alternativeName>
        <fullName evidence="11 12">Cytochrome c oxidase polypeptide VIIc</fullName>
    </alternativeName>
</protein>
<sequence length="76" mass="8834">MVAIATEISRNFSSVTCSRNNYSYAQKTSKTLKHWKNIPFSVENKWRLPAMMTLYFGSGFAAPFFMLIVRHKLLKK</sequence>
<evidence type="ECO:0000313" key="13">
    <source>
        <dbReference type="EMBL" id="KAB0347156.1"/>
    </source>
</evidence>
<evidence type="ECO:0000256" key="1">
    <source>
        <dbReference type="ARBA" id="ARBA00004434"/>
    </source>
</evidence>
<dbReference type="PANTHER" id="PTHR13313:SF0">
    <property type="entry name" value="CYTOCHROME C OXIDASE SUBUNIT 7C, MITOCHONDRIAL"/>
    <property type="match status" value="1"/>
</dbReference>
<evidence type="ECO:0000256" key="11">
    <source>
        <dbReference type="ARBA" id="ARBA00031140"/>
    </source>
</evidence>
<keyword evidence="9 12" id="KW-0496">Mitochondrion</keyword>
<dbReference type="UniPathway" id="UPA00705"/>
<comment type="function">
    <text evidence="12">Component of the cytochrome c oxidase, the last enzyme in the mitochondrial electron transport chain which drives oxidative phosphorylation. The respiratory chain contains 3 multisubunit complexes succinate dehydrogenase (complex II, CII), ubiquinol-cytochrome c oxidoreductase (cytochrome b-c1 complex, complex III, CIII) and cytochrome c oxidase (complex IV, CIV), that cooperate to transfer electrons derived from NADH and succinate to molecular oxygen, creating an electrochemical gradient over the inner membrane that drives transmembrane transport and the ATP synthase. Cytochrome c oxidase is the component of the respiratory chain that catalyzes the reduction of oxygen to water. Electrons originating from reduced cytochrome c in the intermembrane space (IMS) are transferred via the dinuclear copper A center (CU(A)) of subunit 2 and heme A of subunit 1 to the active site in subunit 1, a binuclear center (BNC) formed by heme A3 and copper B (CU(B)). The BNC reduces molecular oxygen to 2 water molecules using 4 electrons from cytochrome c in the IMS and 4 protons from the mitochondrial matrix.</text>
</comment>
<organism evidence="13 14">
    <name type="scientific">Muntiacus muntjak</name>
    <name type="common">Barking deer</name>
    <name type="synonym">Indian muntjac</name>
    <dbReference type="NCBI Taxonomy" id="9888"/>
    <lineage>
        <taxon>Eukaryota</taxon>
        <taxon>Metazoa</taxon>
        <taxon>Chordata</taxon>
        <taxon>Craniata</taxon>
        <taxon>Vertebrata</taxon>
        <taxon>Euteleostomi</taxon>
        <taxon>Mammalia</taxon>
        <taxon>Eutheria</taxon>
        <taxon>Laurasiatheria</taxon>
        <taxon>Artiodactyla</taxon>
        <taxon>Ruminantia</taxon>
        <taxon>Pecora</taxon>
        <taxon>Cervidae</taxon>
        <taxon>Muntiacinae</taxon>
        <taxon>Muntiacus</taxon>
    </lineage>
</organism>
<dbReference type="GO" id="GO:0005743">
    <property type="term" value="C:mitochondrial inner membrane"/>
    <property type="evidence" value="ECO:0007669"/>
    <property type="project" value="UniProtKB-SubCell"/>
</dbReference>
<evidence type="ECO:0000313" key="14">
    <source>
        <dbReference type="Proteomes" id="UP000326458"/>
    </source>
</evidence>
<dbReference type="PANTHER" id="PTHR13313">
    <property type="entry name" value="CYTOCHROME C OXIDASE SUBUNIT VIIC"/>
    <property type="match status" value="1"/>
</dbReference>
<evidence type="ECO:0000256" key="5">
    <source>
        <dbReference type="ARBA" id="ARBA00022692"/>
    </source>
</evidence>
<dbReference type="GO" id="GO:0045277">
    <property type="term" value="C:respiratory chain complex IV"/>
    <property type="evidence" value="ECO:0007669"/>
    <property type="project" value="UniProtKB-UniRule"/>
</dbReference>
<keyword evidence="7 12" id="KW-0809">Transit peptide</keyword>
<comment type="subcellular location">
    <subcellularLocation>
        <location evidence="1 12">Mitochondrion inner membrane</location>
        <topology evidence="1 12">Single-pass membrane protein</topology>
    </subcellularLocation>
</comment>
<evidence type="ECO:0000256" key="2">
    <source>
        <dbReference type="ARBA" id="ARBA00004673"/>
    </source>
</evidence>
<evidence type="ECO:0000256" key="4">
    <source>
        <dbReference type="ARBA" id="ARBA00017004"/>
    </source>
</evidence>
<comment type="caution">
    <text evidence="13">The sequence shown here is derived from an EMBL/GenBank/DDBJ whole genome shotgun (WGS) entry which is preliminary data.</text>
</comment>
<dbReference type="EMBL" id="VCEA01000002">
    <property type="protein sequence ID" value="KAB0347156.1"/>
    <property type="molecule type" value="Genomic_DNA"/>
</dbReference>
<dbReference type="Pfam" id="PF02935">
    <property type="entry name" value="COX7C"/>
    <property type="match status" value="1"/>
</dbReference>
<evidence type="ECO:0000256" key="8">
    <source>
        <dbReference type="ARBA" id="ARBA00022989"/>
    </source>
</evidence>
<evidence type="ECO:0000256" key="3">
    <source>
        <dbReference type="ARBA" id="ARBA00010514"/>
    </source>
</evidence>